<keyword evidence="6 14" id="KW-0660">Purine salvage</keyword>
<dbReference type="InterPro" id="IPR011611">
    <property type="entry name" value="PfkB_dom"/>
</dbReference>
<reference evidence="16" key="1">
    <citation type="submission" date="2021-01" db="EMBL/GenBank/DDBJ databases">
        <authorList>
            <person name="Corre E."/>
            <person name="Pelletier E."/>
            <person name="Niang G."/>
            <person name="Scheremetjew M."/>
            <person name="Finn R."/>
            <person name="Kale V."/>
            <person name="Holt S."/>
            <person name="Cochrane G."/>
            <person name="Meng A."/>
            <person name="Brown T."/>
            <person name="Cohen L."/>
        </authorList>
    </citation>
    <scope>NUCLEOTIDE SEQUENCE</scope>
    <source>
        <strain evidence="16">RCC1693</strain>
    </source>
</reference>
<organism evidence="16">
    <name type="scientific">Florenciella parvula</name>
    <dbReference type="NCBI Taxonomy" id="236787"/>
    <lineage>
        <taxon>Eukaryota</taxon>
        <taxon>Sar</taxon>
        <taxon>Stramenopiles</taxon>
        <taxon>Ochrophyta</taxon>
        <taxon>Dictyochophyceae</taxon>
        <taxon>Florenciellales</taxon>
        <taxon>Florenciella</taxon>
    </lineage>
</organism>
<evidence type="ECO:0000256" key="2">
    <source>
        <dbReference type="ARBA" id="ARBA00004801"/>
    </source>
</evidence>
<dbReference type="GO" id="GO:0005524">
    <property type="term" value="F:ATP binding"/>
    <property type="evidence" value="ECO:0007669"/>
    <property type="project" value="UniProtKB-UniRule"/>
</dbReference>
<evidence type="ECO:0000256" key="5">
    <source>
        <dbReference type="ARBA" id="ARBA00022679"/>
    </source>
</evidence>
<feature type="active site" description="Proton acceptor" evidence="13">
    <location>
        <position position="316"/>
    </location>
</feature>
<evidence type="ECO:0000256" key="9">
    <source>
        <dbReference type="ARBA" id="ARBA00022840"/>
    </source>
</evidence>
<dbReference type="GO" id="GO:0004001">
    <property type="term" value="F:adenosine kinase activity"/>
    <property type="evidence" value="ECO:0007669"/>
    <property type="project" value="UniProtKB-UniRule"/>
</dbReference>
<dbReference type="PANTHER" id="PTHR45769:SF3">
    <property type="entry name" value="ADENOSINE KINASE"/>
    <property type="match status" value="1"/>
</dbReference>
<dbReference type="PANTHER" id="PTHR45769">
    <property type="entry name" value="ADENOSINE KINASE"/>
    <property type="match status" value="1"/>
</dbReference>
<dbReference type="SUPFAM" id="SSF53613">
    <property type="entry name" value="Ribokinase-like"/>
    <property type="match status" value="1"/>
</dbReference>
<dbReference type="Pfam" id="PF00294">
    <property type="entry name" value="PfkB"/>
    <property type="match status" value="1"/>
</dbReference>
<dbReference type="EMBL" id="HBGT01029039">
    <property type="protein sequence ID" value="CAD9442584.1"/>
    <property type="molecule type" value="Transcribed_RNA"/>
</dbReference>
<dbReference type="GO" id="GO:0005634">
    <property type="term" value="C:nucleus"/>
    <property type="evidence" value="ECO:0007669"/>
    <property type="project" value="TreeGrafter"/>
</dbReference>
<dbReference type="Gene3D" id="3.30.1110.10">
    <property type="match status" value="1"/>
</dbReference>
<evidence type="ECO:0000256" key="14">
    <source>
        <dbReference type="RuleBase" id="RU368116"/>
    </source>
</evidence>
<dbReference type="CDD" id="cd01168">
    <property type="entry name" value="adenosine_kinase"/>
    <property type="match status" value="1"/>
</dbReference>
<accession>A0A7S2D2J9</accession>
<comment type="pathway">
    <text evidence="2 14">Purine metabolism; AMP biosynthesis via salvage pathway; AMP from adenosine: step 1/1.</text>
</comment>
<dbReference type="EC" id="2.7.1.20" evidence="4 14"/>
<dbReference type="PRINTS" id="PR00989">
    <property type="entry name" value="ADENOKINASE"/>
</dbReference>
<evidence type="ECO:0000256" key="10">
    <source>
        <dbReference type="ARBA" id="ARBA00022842"/>
    </source>
</evidence>
<evidence type="ECO:0000259" key="15">
    <source>
        <dbReference type="Pfam" id="PF00294"/>
    </source>
</evidence>
<evidence type="ECO:0000256" key="7">
    <source>
        <dbReference type="ARBA" id="ARBA00022741"/>
    </source>
</evidence>
<evidence type="ECO:0000256" key="6">
    <source>
        <dbReference type="ARBA" id="ARBA00022726"/>
    </source>
</evidence>
<keyword evidence="9 14" id="KW-0067">ATP-binding</keyword>
<evidence type="ECO:0000256" key="11">
    <source>
        <dbReference type="ARBA" id="ARBA00051362"/>
    </source>
</evidence>
<dbReference type="GO" id="GO:0006166">
    <property type="term" value="P:purine ribonucleoside salvage"/>
    <property type="evidence" value="ECO:0007669"/>
    <property type="project" value="UniProtKB-KW"/>
</dbReference>
<dbReference type="FunFam" id="3.40.1190.20:FF:000076">
    <property type="entry name" value="Adenosine kinase"/>
    <property type="match status" value="1"/>
</dbReference>
<dbReference type="InterPro" id="IPR001805">
    <property type="entry name" value="Adenokinase"/>
</dbReference>
<dbReference type="GO" id="GO:0005829">
    <property type="term" value="C:cytosol"/>
    <property type="evidence" value="ECO:0007669"/>
    <property type="project" value="TreeGrafter"/>
</dbReference>
<evidence type="ECO:0000256" key="3">
    <source>
        <dbReference type="ARBA" id="ARBA00010688"/>
    </source>
</evidence>
<evidence type="ECO:0000313" key="16">
    <source>
        <dbReference type="EMBL" id="CAD9442584.1"/>
    </source>
</evidence>
<dbReference type="GO" id="GO:0006144">
    <property type="term" value="P:purine nucleobase metabolic process"/>
    <property type="evidence" value="ECO:0007669"/>
    <property type="project" value="TreeGrafter"/>
</dbReference>
<dbReference type="InterPro" id="IPR029056">
    <property type="entry name" value="Ribokinase-like"/>
</dbReference>
<dbReference type="GO" id="GO:0044209">
    <property type="term" value="P:AMP salvage"/>
    <property type="evidence" value="ECO:0007669"/>
    <property type="project" value="UniProtKB-UniRule"/>
</dbReference>
<keyword evidence="10 14" id="KW-0460">Magnesium</keyword>
<comment type="function">
    <text evidence="14">ATP dependent phosphorylation of adenosine and other related nucleoside analogs to monophosphate derivatives.</text>
</comment>
<comment type="catalytic activity">
    <reaction evidence="11 14">
        <text>adenosine + ATP = AMP + ADP + H(+)</text>
        <dbReference type="Rhea" id="RHEA:20824"/>
        <dbReference type="ChEBI" id="CHEBI:15378"/>
        <dbReference type="ChEBI" id="CHEBI:16335"/>
        <dbReference type="ChEBI" id="CHEBI:30616"/>
        <dbReference type="ChEBI" id="CHEBI:456215"/>
        <dbReference type="ChEBI" id="CHEBI:456216"/>
        <dbReference type="EC" id="2.7.1.20"/>
    </reaction>
</comment>
<dbReference type="PROSITE" id="PS00584">
    <property type="entry name" value="PFKB_KINASES_2"/>
    <property type="match status" value="1"/>
</dbReference>
<feature type="domain" description="Carbohydrate kinase PfkB" evidence="15">
    <location>
        <begin position="55"/>
        <end position="355"/>
    </location>
</feature>
<evidence type="ECO:0000256" key="8">
    <source>
        <dbReference type="ARBA" id="ARBA00022777"/>
    </source>
</evidence>
<dbReference type="InterPro" id="IPR002173">
    <property type="entry name" value="Carboh/pur_kinase_PfkB_CS"/>
</dbReference>
<keyword evidence="8 14" id="KW-0418">Kinase</keyword>
<evidence type="ECO:0000256" key="13">
    <source>
        <dbReference type="PIRSR" id="PIRSR601805-1"/>
    </source>
</evidence>
<dbReference type="UniPathway" id="UPA00588">
    <property type="reaction ID" value="UER00659"/>
</dbReference>
<dbReference type="AlphaFoldDB" id="A0A7S2D2J9"/>
<sequence>MAAESGGVGASSEGSSRPTDIPSGIFMGMGNPLLDMVVDVDMDILQKYGVQLDSAILAEERHLAIYDELAQKYKVQYVAGGAVLNSVRVAQWMLGAPGATSYVGCVGVDSFGTELKKCARADGITAYLMEDFQSPTGTCAVLVHGGERSLIANLGAANDFLPQHLQTDPAKRLIDTAQYYYVAGFFLTPTYGLDSILHMAKHAVQADKIFMLNLSAPFLIQFFQDQMAAALPYCDFVFGNESEATTFGEVKGWGNDIGQVALKIAALPKASGTRPRIVVITQGPNPTYVACQGKVMTFPVEPLPNELLVDTNGAGDSFCGGFIAHMIKGEPLSDCVRAGHWAARTVIQHSGCTFPKVCDYV</sequence>
<evidence type="ECO:0000256" key="12">
    <source>
        <dbReference type="ARBA" id="ARBA00068771"/>
    </source>
</evidence>
<name>A0A7S2D2J9_9STRA</name>
<keyword evidence="5 14" id="KW-0808">Transferase</keyword>
<evidence type="ECO:0000256" key="4">
    <source>
        <dbReference type="ARBA" id="ARBA00012119"/>
    </source>
</evidence>
<dbReference type="Gene3D" id="3.40.1190.20">
    <property type="match status" value="1"/>
</dbReference>
<comment type="similarity">
    <text evidence="3 14">Belongs to the carbohydrate kinase PfkB family.</text>
</comment>
<gene>
    <name evidence="16" type="ORF">FPAR1323_LOCUS15163</name>
</gene>
<protein>
    <recommendedName>
        <fullName evidence="12 14">Adenosine kinase</fullName>
        <shortName evidence="14">AK</shortName>
        <ecNumber evidence="4 14">2.7.1.20</ecNumber>
    </recommendedName>
    <alternativeName>
        <fullName evidence="14">Adenosine 5'-phosphotransferase</fullName>
    </alternativeName>
</protein>
<evidence type="ECO:0000256" key="1">
    <source>
        <dbReference type="ARBA" id="ARBA00001946"/>
    </source>
</evidence>
<comment type="cofactor">
    <cofactor evidence="1 14">
        <name>Mg(2+)</name>
        <dbReference type="ChEBI" id="CHEBI:18420"/>
    </cofactor>
</comment>
<proteinExistence type="inferred from homology"/>
<keyword evidence="7 14" id="KW-0547">Nucleotide-binding</keyword>